<dbReference type="eggNOG" id="COG0392">
    <property type="taxonomic scope" value="Bacteria"/>
</dbReference>
<feature type="compositionally biased region" description="Polar residues" evidence="6">
    <location>
        <begin position="1"/>
        <end position="18"/>
    </location>
</feature>
<dbReference type="EMBL" id="JGYP01000002">
    <property type="protein sequence ID" value="KFI45397.1"/>
    <property type="molecule type" value="Genomic_DNA"/>
</dbReference>
<reference evidence="8 9" key="1">
    <citation type="submission" date="2014-03" db="EMBL/GenBank/DDBJ databases">
        <title>Genomics of Bifidobacteria.</title>
        <authorList>
            <person name="Ventura M."/>
            <person name="Milani C."/>
            <person name="Lugli G.A."/>
        </authorList>
    </citation>
    <scope>NUCLEOTIDE SEQUENCE [LARGE SCALE GENOMIC DNA]</scope>
    <source>
        <strain evidence="8 9">DSM 22767</strain>
    </source>
</reference>
<evidence type="ECO:0000256" key="1">
    <source>
        <dbReference type="ARBA" id="ARBA00004651"/>
    </source>
</evidence>
<dbReference type="RefSeq" id="WP_081930289.1">
    <property type="nucleotide sequence ID" value="NZ_JDUS01000005.1"/>
</dbReference>
<dbReference type="Proteomes" id="UP000029096">
    <property type="component" value="Unassembled WGS sequence"/>
</dbReference>
<evidence type="ECO:0000313" key="8">
    <source>
        <dbReference type="EMBL" id="KFI45397.1"/>
    </source>
</evidence>
<dbReference type="Pfam" id="PF03706">
    <property type="entry name" value="LPG_synthase_TM"/>
    <property type="match status" value="1"/>
</dbReference>
<feature type="region of interest" description="Disordered" evidence="6">
    <location>
        <begin position="1"/>
        <end position="26"/>
    </location>
</feature>
<dbReference type="InterPro" id="IPR022791">
    <property type="entry name" value="L-PG_synthase/AglD"/>
</dbReference>
<evidence type="ECO:0000256" key="2">
    <source>
        <dbReference type="ARBA" id="ARBA00022475"/>
    </source>
</evidence>
<dbReference type="OrthoDB" id="5242664at2"/>
<comment type="caution">
    <text evidence="8">The sequence shown here is derived from an EMBL/GenBank/DDBJ whole genome shotgun (WGS) entry which is preliminary data.</text>
</comment>
<feature type="transmembrane region" description="Helical" evidence="7">
    <location>
        <begin position="678"/>
        <end position="699"/>
    </location>
</feature>
<evidence type="ECO:0000256" key="5">
    <source>
        <dbReference type="ARBA" id="ARBA00023136"/>
    </source>
</evidence>
<feature type="transmembrane region" description="Helical" evidence="7">
    <location>
        <begin position="154"/>
        <end position="175"/>
    </location>
</feature>
<feature type="transmembrane region" description="Helical" evidence="7">
    <location>
        <begin position="567"/>
        <end position="587"/>
    </location>
</feature>
<protein>
    <submittedName>
        <fullName evidence="8">Putative membrane protein</fullName>
    </submittedName>
</protein>
<dbReference type="AlphaFoldDB" id="A0A086ZFU7"/>
<evidence type="ECO:0000256" key="7">
    <source>
        <dbReference type="SAM" id="Phobius"/>
    </source>
</evidence>
<feature type="transmembrane region" description="Helical" evidence="7">
    <location>
        <begin position="210"/>
        <end position="228"/>
    </location>
</feature>
<keyword evidence="4 7" id="KW-1133">Transmembrane helix</keyword>
<feature type="transmembrane region" description="Helical" evidence="7">
    <location>
        <begin position="187"/>
        <end position="204"/>
    </location>
</feature>
<dbReference type="NCBIfam" id="TIGR00374">
    <property type="entry name" value="flippase-like domain"/>
    <property type="match status" value="1"/>
</dbReference>
<comment type="subcellular location">
    <subcellularLocation>
        <location evidence="1">Cell membrane</location>
        <topology evidence="1">Multi-pass membrane protein</topology>
    </subcellularLocation>
</comment>
<sequence length="835" mass="89543">MTTSKSIQPTSASTTPNNGKVGAVSEPRINDIAPRRTRNFNDLLHAVIALIVGIIVILSAVYLNGLTSGVEADAHNAGQLMNWLYDVPASMLQQLASFFIVISVLVQLMVNREWLQSAASVIALFLGYTAVLFISLMIVRVDMPVLTATIRSPGAGAGASLVPDVYAGIAAFLTVAGPRRTRSTVKWGWNIVWTVAIVFVIVSWHSVTGAIVSFTLGRIIGLLVRFTVGTQNQGLWGNGIVQTLKGIGLNLTELSRHPSAPVVSGVLEAVLEDDLVESSRVYEATNEDGSRYIVSVLDSQPHSAGYLNQIWQALRFTGVTMRRDRSASDATHHHYTMLLGLESCGLHTVEPYGVADSEESSVLVFDTSSTLSRYDSTNPTDQDLADFMRYLDTANHRGYTHRRITPDTLATLNGTDPKTGKPTAIRLIAGWQNGDCASLQANVAMDKVQLLVLLATLTSPSRAIRVARQVWGTETLTALTPFVQKVAIPSATRTLPGWNKQLLGKVRDGLTALTSEDEDAQNEPVTLARFNFKSFFSLTLAIVAVAVIFTQLRPDEVIAAVRNAKPGWALACMGFSLAAWAGAALVLGSFMDKDKRNPFALFCSQAASGFTAVSMPAGVGPAFVDLQFLRKNGYRSTAATAITTASWGVQSIGTVVIILLLGLITGRTTFSGMIPTNTLVVVIGAIVLALCICMAIGPLRRLLIDKYLPLVRSYARQLVEVLAQPTKLTGGVIGSTTLNIATALGFWVALLAFGHTSNPIETVFVFLLANTLGSAAPTPGGLGAIEAALTFAFTSIGVPPAVALSATLLYRVCFYWLRIPLGALAMKWLDRHNLM</sequence>
<dbReference type="PANTHER" id="PTHR39087">
    <property type="entry name" value="UPF0104 MEMBRANE PROTEIN MJ1595"/>
    <property type="match status" value="1"/>
</dbReference>
<feature type="transmembrane region" description="Helical" evidence="7">
    <location>
        <begin position="535"/>
        <end position="552"/>
    </location>
</feature>
<accession>A0A086ZFU7</accession>
<feature type="transmembrane region" description="Helical" evidence="7">
    <location>
        <begin position="732"/>
        <end position="753"/>
    </location>
</feature>
<feature type="transmembrane region" description="Helical" evidence="7">
    <location>
        <begin position="765"/>
        <end position="785"/>
    </location>
</feature>
<evidence type="ECO:0000313" key="9">
    <source>
        <dbReference type="Proteomes" id="UP000029096"/>
    </source>
</evidence>
<keyword evidence="2" id="KW-1003">Cell membrane</keyword>
<keyword evidence="3 7" id="KW-0812">Transmembrane</keyword>
<keyword evidence="5 7" id="KW-0472">Membrane</keyword>
<feature type="transmembrane region" description="Helical" evidence="7">
    <location>
        <begin position="118"/>
        <end position="139"/>
    </location>
</feature>
<feature type="transmembrane region" description="Helical" evidence="7">
    <location>
        <begin position="599"/>
        <end position="624"/>
    </location>
</feature>
<proteinExistence type="predicted"/>
<name>A0A086ZFU7_9BIFI</name>
<dbReference type="STRING" id="1437606.BBOH_1194"/>
<feature type="transmembrane region" description="Helical" evidence="7">
    <location>
        <begin position="83"/>
        <end position="106"/>
    </location>
</feature>
<evidence type="ECO:0000256" key="3">
    <source>
        <dbReference type="ARBA" id="ARBA00022692"/>
    </source>
</evidence>
<evidence type="ECO:0000256" key="4">
    <source>
        <dbReference type="ARBA" id="ARBA00022989"/>
    </source>
</evidence>
<feature type="transmembrane region" description="Helical" evidence="7">
    <location>
        <begin position="791"/>
        <end position="817"/>
    </location>
</feature>
<gene>
    <name evidence="8" type="ORF">BBOH_1194</name>
</gene>
<keyword evidence="9" id="KW-1185">Reference proteome</keyword>
<dbReference type="GO" id="GO:0005886">
    <property type="term" value="C:plasma membrane"/>
    <property type="evidence" value="ECO:0007669"/>
    <property type="project" value="UniProtKB-SubCell"/>
</dbReference>
<feature type="transmembrane region" description="Helical" evidence="7">
    <location>
        <begin position="644"/>
        <end position="666"/>
    </location>
</feature>
<evidence type="ECO:0000256" key="6">
    <source>
        <dbReference type="SAM" id="MobiDB-lite"/>
    </source>
</evidence>
<organism evidence="8 9">
    <name type="scientific">Bifidobacterium bohemicum DSM 22767</name>
    <dbReference type="NCBI Taxonomy" id="1437606"/>
    <lineage>
        <taxon>Bacteria</taxon>
        <taxon>Bacillati</taxon>
        <taxon>Actinomycetota</taxon>
        <taxon>Actinomycetes</taxon>
        <taxon>Bifidobacteriales</taxon>
        <taxon>Bifidobacteriaceae</taxon>
        <taxon>Bifidobacterium</taxon>
    </lineage>
</organism>
<feature type="transmembrane region" description="Helical" evidence="7">
    <location>
        <begin position="43"/>
        <end position="63"/>
    </location>
</feature>
<dbReference type="PANTHER" id="PTHR39087:SF2">
    <property type="entry name" value="UPF0104 MEMBRANE PROTEIN MJ1595"/>
    <property type="match status" value="1"/>
</dbReference>